<proteinExistence type="inferred from homology"/>
<dbReference type="STRING" id="525918.SAMN05660964_02646"/>
<name>A0A1H4EMB3_9GAMM</name>
<evidence type="ECO:0000313" key="4">
    <source>
        <dbReference type="Proteomes" id="UP000199397"/>
    </source>
</evidence>
<evidence type="ECO:0000256" key="1">
    <source>
        <dbReference type="ARBA" id="ARBA00009226"/>
    </source>
</evidence>
<organism evidence="3 4">
    <name type="scientific">Thiothrix caldifontis</name>
    <dbReference type="NCBI Taxonomy" id="525918"/>
    <lineage>
        <taxon>Bacteria</taxon>
        <taxon>Pseudomonadati</taxon>
        <taxon>Pseudomonadota</taxon>
        <taxon>Gammaproteobacteria</taxon>
        <taxon>Thiotrichales</taxon>
        <taxon>Thiotrichaceae</taxon>
        <taxon>Thiothrix</taxon>
    </lineage>
</organism>
<protein>
    <submittedName>
        <fullName evidence="3">Type III secretion system apparatus protein YscQ/HrcQ</fullName>
    </submittedName>
</protein>
<dbReference type="GO" id="GO:0050918">
    <property type="term" value="P:positive chemotaxis"/>
    <property type="evidence" value="ECO:0007669"/>
    <property type="project" value="TreeGrafter"/>
</dbReference>
<dbReference type="PRINTS" id="PR00956">
    <property type="entry name" value="FLGMOTORFLIN"/>
</dbReference>
<feature type="domain" description="Flagellar motor switch protein FliN-like C-terminal" evidence="2">
    <location>
        <begin position="274"/>
        <end position="344"/>
    </location>
</feature>
<dbReference type="InterPro" id="IPR001543">
    <property type="entry name" value="FliN-like_C"/>
</dbReference>
<dbReference type="PANTHER" id="PTHR30034:SF6">
    <property type="entry name" value="YOP PROTEINS TRANSLOCATION PROTEIN Q"/>
    <property type="match status" value="1"/>
</dbReference>
<dbReference type="SUPFAM" id="SSF101801">
    <property type="entry name" value="Surface presentation of antigens (SPOA)"/>
    <property type="match status" value="1"/>
</dbReference>
<gene>
    <name evidence="3" type="ORF">SAMN05660964_02646</name>
</gene>
<dbReference type="Proteomes" id="UP000199397">
    <property type="component" value="Unassembled WGS sequence"/>
</dbReference>
<dbReference type="RefSeq" id="WP_093069353.1">
    <property type="nucleotide sequence ID" value="NZ_FNQP01000016.1"/>
</dbReference>
<dbReference type="InterPro" id="IPR001172">
    <property type="entry name" value="FliN_T3SS_HrcQb"/>
</dbReference>
<dbReference type="AlphaFoldDB" id="A0A1H4EMB3"/>
<dbReference type="OrthoDB" id="9801534at2"/>
<dbReference type="Pfam" id="PF01052">
    <property type="entry name" value="FliMN_C"/>
    <property type="match status" value="1"/>
</dbReference>
<dbReference type="GO" id="GO:0009425">
    <property type="term" value="C:bacterial-type flagellum basal body"/>
    <property type="evidence" value="ECO:0007669"/>
    <property type="project" value="InterPro"/>
</dbReference>
<dbReference type="GO" id="GO:0003774">
    <property type="term" value="F:cytoskeletal motor activity"/>
    <property type="evidence" value="ECO:0007669"/>
    <property type="project" value="InterPro"/>
</dbReference>
<dbReference type="GO" id="GO:0071978">
    <property type="term" value="P:bacterial-type flagellum-dependent swarming motility"/>
    <property type="evidence" value="ECO:0007669"/>
    <property type="project" value="TreeGrafter"/>
</dbReference>
<evidence type="ECO:0000313" key="3">
    <source>
        <dbReference type="EMBL" id="SEA86047.1"/>
    </source>
</evidence>
<dbReference type="InterPro" id="IPR036429">
    <property type="entry name" value="SpoA-like_sf"/>
</dbReference>
<keyword evidence="4" id="KW-1185">Reference proteome</keyword>
<dbReference type="GO" id="GO:0030254">
    <property type="term" value="P:protein secretion by the type III secretion system"/>
    <property type="evidence" value="ECO:0007669"/>
    <property type="project" value="InterPro"/>
</dbReference>
<sequence>MRNRQTLFTPINFPSQAALNMRLNNILLNKTTNFNFPVDDKHLANFQMRQGNTDTQHLCPISITLELGGTMAGLWLSAWPLAERIKQFLPDGLLHQLPENLAISIIESALASLLRQAETGLGLQLTLQSMSADPLSTQYTMPLGFTIQILEQENRQMLQEVFGVLMLDPHLYMHIQERLRHWPSDTNPDWEEHDTPLWLEISRVVFSMQEINQLQPSDLILLEDTRFEDEGLLRLCLDSGYYCEATLSQTTPSTLTINTEWMPMSDNEQKQNIEHISQIPVQLSFDVGEKTLSFNEVRQLRPGYILELGKSLPEIIQIRSQHRLIGTGELVEINGRIAVRIINLFNRKAKSA</sequence>
<evidence type="ECO:0000259" key="2">
    <source>
        <dbReference type="Pfam" id="PF01052"/>
    </source>
</evidence>
<dbReference type="NCBIfam" id="TIGR02551">
    <property type="entry name" value="SpaO_YscQ"/>
    <property type="match status" value="1"/>
</dbReference>
<comment type="similarity">
    <text evidence="1">Belongs to the FliN/MopA/SpaO family.</text>
</comment>
<dbReference type="EMBL" id="FNQP01000016">
    <property type="protein sequence ID" value="SEA86047.1"/>
    <property type="molecule type" value="Genomic_DNA"/>
</dbReference>
<dbReference type="PANTHER" id="PTHR30034">
    <property type="entry name" value="FLAGELLAR MOTOR SWITCH PROTEIN FLIM"/>
    <property type="match status" value="1"/>
</dbReference>
<dbReference type="Gene3D" id="2.30.330.10">
    <property type="entry name" value="SpoA-like"/>
    <property type="match status" value="1"/>
</dbReference>
<dbReference type="InterPro" id="IPR013385">
    <property type="entry name" value="T3SS_SpaO/YscQ/SpaO"/>
</dbReference>
<reference evidence="3 4" key="1">
    <citation type="submission" date="2016-10" db="EMBL/GenBank/DDBJ databases">
        <authorList>
            <person name="de Groot N.N."/>
        </authorList>
    </citation>
    <scope>NUCLEOTIDE SEQUENCE [LARGE SCALE GENOMIC DNA]</scope>
    <source>
        <strain evidence="3 4">DSM 21228</strain>
    </source>
</reference>
<accession>A0A1H4EMB3</accession>